<feature type="transmembrane region" description="Helical" evidence="1">
    <location>
        <begin position="17"/>
        <end position="36"/>
    </location>
</feature>
<reference evidence="2 3" key="1">
    <citation type="journal article" date="2018" name="Front. Plant Sci.">
        <title>Red Clover (Trifolium pratense) and Zigzag Clover (T. medium) - A Picture of Genomic Similarities and Differences.</title>
        <authorList>
            <person name="Dluhosova J."/>
            <person name="Istvanek J."/>
            <person name="Nedelnik J."/>
            <person name="Repkova J."/>
        </authorList>
    </citation>
    <scope>NUCLEOTIDE SEQUENCE [LARGE SCALE GENOMIC DNA]</scope>
    <source>
        <strain evidence="3">cv. 10/8</strain>
        <tissue evidence="2">Leaf</tissue>
    </source>
</reference>
<evidence type="ECO:0000256" key="1">
    <source>
        <dbReference type="SAM" id="Phobius"/>
    </source>
</evidence>
<comment type="caution">
    <text evidence="2">The sequence shown here is derived from an EMBL/GenBank/DDBJ whole genome shotgun (WGS) entry which is preliminary data.</text>
</comment>
<keyword evidence="3" id="KW-1185">Reference proteome</keyword>
<feature type="non-terminal residue" evidence="2">
    <location>
        <position position="1"/>
    </location>
</feature>
<evidence type="ECO:0000313" key="2">
    <source>
        <dbReference type="EMBL" id="MCI02163.1"/>
    </source>
</evidence>
<name>A0A392NQT3_9FABA</name>
<keyword evidence="1" id="KW-1133">Transmembrane helix</keyword>
<sequence>VAAIPHAAVLDSRRCHLLSLGFLRLAALIFFYLAVVQENLAVERLQNSLHSLESLCRKNA</sequence>
<keyword evidence="1" id="KW-0812">Transmembrane</keyword>
<protein>
    <submittedName>
        <fullName evidence="2">Uncharacterized protein</fullName>
    </submittedName>
</protein>
<dbReference type="Proteomes" id="UP000265520">
    <property type="component" value="Unassembled WGS sequence"/>
</dbReference>
<organism evidence="2 3">
    <name type="scientific">Trifolium medium</name>
    <dbReference type="NCBI Taxonomy" id="97028"/>
    <lineage>
        <taxon>Eukaryota</taxon>
        <taxon>Viridiplantae</taxon>
        <taxon>Streptophyta</taxon>
        <taxon>Embryophyta</taxon>
        <taxon>Tracheophyta</taxon>
        <taxon>Spermatophyta</taxon>
        <taxon>Magnoliopsida</taxon>
        <taxon>eudicotyledons</taxon>
        <taxon>Gunneridae</taxon>
        <taxon>Pentapetalae</taxon>
        <taxon>rosids</taxon>
        <taxon>fabids</taxon>
        <taxon>Fabales</taxon>
        <taxon>Fabaceae</taxon>
        <taxon>Papilionoideae</taxon>
        <taxon>50 kb inversion clade</taxon>
        <taxon>NPAAA clade</taxon>
        <taxon>Hologalegina</taxon>
        <taxon>IRL clade</taxon>
        <taxon>Trifolieae</taxon>
        <taxon>Trifolium</taxon>
    </lineage>
</organism>
<proteinExistence type="predicted"/>
<dbReference type="EMBL" id="LXQA010048308">
    <property type="protein sequence ID" value="MCI02163.1"/>
    <property type="molecule type" value="Genomic_DNA"/>
</dbReference>
<evidence type="ECO:0000313" key="3">
    <source>
        <dbReference type="Proteomes" id="UP000265520"/>
    </source>
</evidence>
<keyword evidence="1" id="KW-0472">Membrane</keyword>
<accession>A0A392NQT3</accession>
<dbReference type="AlphaFoldDB" id="A0A392NQT3"/>